<reference evidence="1" key="2">
    <citation type="submission" date="2013-06" db="EMBL/GenBank/DDBJ databases">
        <title>Draft genome sequence of Clostridium hylemonae (DSM 15053).</title>
        <authorList>
            <person name="Sudarsanam P."/>
            <person name="Ley R."/>
            <person name="Guruge J."/>
            <person name="Turnbaugh P.J."/>
            <person name="Mahowald M."/>
            <person name="Liep D."/>
            <person name="Gordon J."/>
        </authorList>
    </citation>
    <scope>NUCLEOTIDE SEQUENCE</scope>
    <source>
        <strain evidence="1">DSM 15053</strain>
    </source>
</reference>
<name>C0C3W3_9FIRM</name>
<dbReference type="AlphaFoldDB" id="C0C3W3"/>
<dbReference type="EMBL" id="ABYI02000031">
    <property type="protein sequence ID" value="EEG73121.1"/>
    <property type="molecule type" value="Genomic_DNA"/>
</dbReference>
<dbReference type="Proteomes" id="UP000004893">
    <property type="component" value="Unassembled WGS sequence"/>
</dbReference>
<protein>
    <submittedName>
        <fullName evidence="1">Uncharacterized protein</fullName>
    </submittedName>
</protein>
<dbReference type="HOGENOM" id="CLU_3249518_0_0_9"/>
<comment type="caution">
    <text evidence="1">The sequence shown here is derived from an EMBL/GenBank/DDBJ whole genome shotgun (WGS) entry which is preliminary data.</text>
</comment>
<organism evidence="1 2">
    <name type="scientific">[Clostridium] hylemonae DSM 15053</name>
    <dbReference type="NCBI Taxonomy" id="553973"/>
    <lineage>
        <taxon>Bacteria</taxon>
        <taxon>Bacillati</taxon>
        <taxon>Bacillota</taxon>
        <taxon>Clostridia</taxon>
        <taxon>Lachnospirales</taxon>
        <taxon>Lachnospiraceae</taxon>
    </lineage>
</organism>
<proteinExistence type="predicted"/>
<evidence type="ECO:0000313" key="1">
    <source>
        <dbReference type="EMBL" id="EEG73121.1"/>
    </source>
</evidence>
<gene>
    <name evidence="1" type="ORF">CLOHYLEM_06775</name>
</gene>
<reference evidence="1" key="1">
    <citation type="submission" date="2009-02" db="EMBL/GenBank/DDBJ databases">
        <authorList>
            <person name="Fulton L."/>
            <person name="Clifton S."/>
            <person name="Fulton B."/>
            <person name="Xu J."/>
            <person name="Minx P."/>
            <person name="Pepin K.H."/>
            <person name="Johnson M."/>
            <person name="Bhonagiri V."/>
            <person name="Nash W.E."/>
            <person name="Mardis E.R."/>
            <person name="Wilson R.K."/>
        </authorList>
    </citation>
    <scope>NUCLEOTIDE SEQUENCE [LARGE SCALE GENOMIC DNA]</scope>
    <source>
        <strain evidence="1">DSM 15053</strain>
    </source>
</reference>
<evidence type="ECO:0000313" key="2">
    <source>
        <dbReference type="Proteomes" id="UP000004893"/>
    </source>
</evidence>
<accession>C0C3W3</accession>
<dbReference type="STRING" id="553973.CLOHYLEM_06775"/>
<sequence>MPSPLPILFDTFFILRMKSCMSEHPFFIQINSCYNENTGMHI</sequence>
<keyword evidence="2" id="KW-1185">Reference proteome</keyword>